<sequence>MLRRILRGLGRIRLGSGPDAAQWPVRLCRLGIAAARGFTPLEFYLYSFWRRNATLHGYASLRWIETEFRPRLNPAGPSRVLKDKLLFHETGVANSLPIARVLGFFHPDRPPPIPVRHLRTASDLSSAIGDWKSTIGDSLVAKPIASLGGKGMMLLSLRSADSLRDAATGTDITLAELAALMTRDIETRQSREDSANGYLLQQRITCHPALNPLNGAALNTVRIATLRDAQGRIHPDFAMLRLARPGAVSDNLHRGGTVTNIALDSGRLVGPTLGYENETGPFLEPKPLDVPALFPGAKIPCWPDLLAAAVRFHSVLPGLGSIGWDIALTPDGPLVLEGNDNWDMVVAQVLAGPYLTADRRRILSALGLRLP</sequence>
<protein>
    <recommendedName>
        <fullName evidence="1">Alpha-L-glutamate ligase-related protein ATP-grasp domain-containing protein</fullName>
    </recommendedName>
</protein>
<dbReference type="Pfam" id="PF14397">
    <property type="entry name" value="ATPgrasp_ST"/>
    <property type="match status" value="1"/>
</dbReference>
<gene>
    <name evidence="2" type="ORF">ENS41_05025</name>
</gene>
<proteinExistence type="predicted"/>
<accession>A0A7C4GGN6</accession>
<dbReference type="InterPro" id="IPR039523">
    <property type="entry name" value="RimK-rel_E_lig_ATP-grasp"/>
</dbReference>
<evidence type="ECO:0000313" key="2">
    <source>
        <dbReference type="EMBL" id="HGK28300.1"/>
    </source>
</evidence>
<dbReference type="EMBL" id="DSUT01000102">
    <property type="protein sequence ID" value="HGK28300.1"/>
    <property type="molecule type" value="Genomic_DNA"/>
</dbReference>
<feature type="domain" description="Alpha-L-glutamate ligase-related protein ATP-grasp" evidence="1">
    <location>
        <begin position="66"/>
        <end position="356"/>
    </location>
</feature>
<dbReference type="SUPFAM" id="SSF56059">
    <property type="entry name" value="Glutathione synthetase ATP-binding domain-like"/>
    <property type="match status" value="1"/>
</dbReference>
<evidence type="ECO:0000259" key="1">
    <source>
        <dbReference type="Pfam" id="PF14397"/>
    </source>
</evidence>
<reference evidence="2" key="1">
    <citation type="journal article" date="2020" name="mSystems">
        <title>Genome- and Community-Level Interaction Insights into Carbon Utilization and Element Cycling Functions of Hydrothermarchaeota in Hydrothermal Sediment.</title>
        <authorList>
            <person name="Zhou Z."/>
            <person name="Liu Y."/>
            <person name="Xu W."/>
            <person name="Pan J."/>
            <person name="Luo Z.H."/>
            <person name="Li M."/>
        </authorList>
    </citation>
    <scope>NUCLEOTIDE SEQUENCE [LARGE SCALE GENOMIC DNA]</scope>
    <source>
        <strain evidence="2">SpSt-488</strain>
    </source>
</reference>
<comment type="caution">
    <text evidence="2">The sequence shown here is derived from an EMBL/GenBank/DDBJ whole genome shotgun (WGS) entry which is preliminary data.</text>
</comment>
<dbReference type="Gene3D" id="3.30.470.20">
    <property type="entry name" value="ATP-grasp fold, B domain"/>
    <property type="match status" value="1"/>
</dbReference>
<name>A0A7C4GGN6_UNCW3</name>
<organism evidence="2">
    <name type="scientific">candidate division WOR-3 bacterium</name>
    <dbReference type="NCBI Taxonomy" id="2052148"/>
    <lineage>
        <taxon>Bacteria</taxon>
        <taxon>Bacteria division WOR-3</taxon>
    </lineage>
</organism>
<dbReference type="AlphaFoldDB" id="A0A7C4GGN6"/>